<evidence type="ECO:0008006" key="5">
    <source>
        <dbReference type="Google" id="ProtNLM"/>
    </source>
</evidence>
<feature type="transmembrane region" description="Helical" evidence="1">
    <location>
        <begin position="93"/>
        <end position="113"/>
    </location>
</feature>
<comment type="caution">
    <text evidence="2">The sequence shown here is derived from an EMBL/GenBank/DDBJ whole genome shotgun (WGS) entry which is preliminary data.</text>
</comment>
<dbReference type="EMBL" id="BSBO01000018">
    <property type="protein sequence ID" value="GLG04737.1"/>
    <property type="molecule type" value="Genomic_DNA"/>
</dbReference>
<dbReference type="AlphaFoldDB" id="A0A9W6C6K9"/>
<feature type="transmembrane region" description="Helical" evidence="1">
    <location>
        <begin position="20"/>
        <end position="39"/>
    </location>
</feature>
<dbReference type="EMBL" id="BSCH01000014">
    <property type="protein sequence ID" value="GLG90784.1"/>
    <property type="molecule type" value="Genomic_DNA"/>
</dbReference>
<sequence>MMGKRSERRLILGTKWILDFMFVSGVIVLLMSPFLLRYAGDHFAGVIREHYILYVAVYLISGVMGLAIVFCLRKMMKTVISQDCFVDENVRELKIMGTASFVIAAAFLVKTIFAGTVAGVVIIVVFFIAALFSFVLAGVFSEAVRYKKENDLTI</sequence>
<reference evidence="2" key="1">
    <citation type="submission" date="2022-11" db="EMBL/GenBank/DDBJ databases">
        <title>Draft genome sequence of Sellimonas catena strain 12EGH17.</title>
        <authorList>
            <person name="Atsushi H."/>
            <person name="Moriya O."/>
            <person name="Mitsuo S."/>
        </authorList>
    </citation>
    <scope>NUCLEOTIDE SEQUENCE</scope>
    <source>
        <strain evidence="2">12EGH17</strain>
    </source>
</reference>
<reference evidence="2 4" key="5">
    <citation type="journal article" date="2023" name="Int. J. Syst. Evol. Microbiol.">
        <title>Sellimonas catena sp. nov., isolated from human faeces.</title>
        <authorList>
            <person name="Hisatomi A."/>
            <person name="Ohkuma M."/>
            <person name="Sakamoto M."/>
        </authorList>
    </citation>
    <scope>NUCLEOTIDE SEQUENCE [LARGE SCALE GENOMIC DNA]</scope>
    <source>
        <strain evidence="2 4">12EGH17</strain>
        <strain evidence="3">18CBH55</strain>
    </source>
</reference>
<reference evidence="2" key="2">
    <citation type="submission" date="2022-11" db="EMBL/GenBank/DDBJ databases">
        <title>Draft genome sequence of Sellimonas catena strain 12EGH17.</title>
        <authorList>
            <person name="Hisatomi A."/>
            <person name="Ohkuma M."/>
            <person name="Sakamoto M."/>
        </authorList>
    </citation>
    <scope>NUCLEOTIDE SEQUENCE</scope>
    <source>
        <strain evidence="2">12EGH17</strain>
    </source>
</reference>
<dbReference type="Pfam" id="PF11188">
    <property type="entry name" value="DUF2975"/>
    <property type="match status" value="1"/>
</dbReference>
<protein>
    <recommendedName>
        <fullName evidence="5">DUF2975 domain-containing protein</fullName>
    </recommendedName>
</protein>
<dbReference type="Proteomes" id="UP001145145">
    <property type="component" value="Unassembled WGS sequence"/>
</dbReference>
<gene>
    <name evidence="2" type="ORF">Selli1_19110</name>
    <name evidence="3" type="ORF">Selli2_22110</name>
</gene>
<keyword evidence="4" id="KW-1185">Reference proteome</keyword>
<keyword evidence="1" id="KW-0472">Membrane</keyword>
<evidence type="ECO:0000313" key="4">
    <source>
        <dbReference type="Proteomes" id="UP001145145"/>
    </source>
</evidence>
<reference evidence="3" key="3">
    <citation type="submission" date="2022-11" db="EMBL/GenBank/DDBJ databases">
        <title>Draft genome sequence of Sellimonas catena strain 18CBH55.</title>
        <authorList>
            <person name="Hisatomi A."/>
            <person name="Ohkuma M."/>
            <person name="Sakamoto M."/>
        </authorList>
    </citation>
    <scope>NUCLEOTIDE SEQUENCE</scope>
    <source>
        <strain evidence="3">18CBH55</strain>
    </source>
</reference>
<feature type="transmembrane region" description="Helical" evidence="1">
    <location>
        <begin position="51"/>
        <end position="72"/>
    </location>
</feature>
<keyword evidence="1" id="KW-1133">Transmembrane helix</keyword>
<evidence type="ECO:0000313" key="2">
    <source>
        <dbReference type="EMBL" id="GLG04737.1"/>
    </source>
</evidence>
<accession>A0A9W6C6K9</accession>
<name>A0A9W6C6K9_9FIRM</name>
<dbReference type="InterPro" id="IPR021354">
    <property type="entry name" value="DUF2975"/>
</dbReference>
<reference evidence="3" key="4">
    <citation type="submission" date="2022-11" db="EMBL/GenBank/DDBJ databases">
        <title>Draft genome sequence of Sellimonas catena strain 18CBH55.</title>
        <authorList>
            <person name="Atsushi H."/>
            <person name="Moriya O."/>
            <person name="Mitsuo S."/>
        </authorList>
    </citation>
    <scope>NUCLEOTIDE SEQUENCE</scope>
    <source>
        <strain evidence="3">18CBH55</strain>
    </source>
</reference>
<keyword evidence="1" id="KW-0812">Transmembrane</keyword>
<evidence type="ECO:0000256" key="1">
    <source>
        <dbReference type="SAM" id="Phobius"/>
    </source>
</evidence>
<feature type="transmembrane region" description="Helical" evidence="1">
    <location>
        <begin position="119"/>
        <end position="140"/>
    </location>
</feature>
<evidence type="ECO:0000313" key="3">
    <source>
        <dbReference type="EMBL" id="GLG90784.1"/>
    </source>
</evidence>
<proteinExistence type="predicted"/>
<dbReference type="RefSeq" id="WP_242960046.1">
    <property type="nucleotide sequence ID" value="NZ_BSBO01000018.1"/>
</dbReference>
<dbReference type="Proteomes" id="UP001145094">
    <property type="component" value="Unassembled WGS sequence"/>
</dbReference>
<organism evidence="2 4">
    <name type="scientific">Sellimonas catena</name>
    <dbReference type="NCBI Taxonomy" id="2994035"/>
    <lineage>
        <taxon>Bacteria</taxon>
        <taxon>Bacillati</taxon>
        <taxon>Bacillota</taxon>
        <taxon>Clostridia</taxon>
        <taxon>Lachnospirales</taxon>
        <taxon>Lachnospiraceae</taxon>
        <taxon>Sellimonas</taxon>
    </lineage>
</organism>